<dbReference type="GO" id="GO:0046872">
    <property type="term" value="F:metal ion binding"/>
    <property type="evidence" value="ECO:0007669"/>
    <property type="project" value="UniProtKB-KW"/>
</dbReference>
<dbReference type="InterPro" id="IPR011054">
    <property type="entry name" value="Rudment_hybrid_motif"/>
</dbReference>
<evidence type="ECO:0000259" key="16">
    <source>
        <dbReference type="PROSITE" id="PS50975"/>
    </source>
</evidence>
<evidence type="ECO:0000256" key="14">
    <source>
        <dbReference type="HAMAP-Rule" id="MF_00138"/>
    </source>
</evidence>
<proteinExistence type="inferred from homology"/>
<dbReference type="Gene3D" id="3.40.50.20">
    <property type="match status" value="1"/>
</dbReference>
<comment type="cofactor">
    <cofactor evidence="1">
        <name>Mn(2+)</name>
        <dbReference type="ChEBI" id="CHEBI:29035"/>
    </cofactor>
</comment>
<dbReference type="InterPro" id="IPR020561">
    <property type="entry name" value="PRibGlycinamid_synth_ATP-grasp"/>
</dbReference>
<gene>
    <name evidence="14 17" type="primary">purD</name>
    <name evidence="17" type="ORF">ABG082_03240</name>
</gene>
<evidence type="ECO:0000313" key="17">
    <source>
        <dbReference type="EMBL" id="XBM04795.1"/>
    </source>
</evidence>
<dbReference type="Gene3D" id="3.90.600.10">
    <property type="entry name" value="Phosphoribosylglycinamide synthetase, C-terminal domain"/>
    <property type="match status" value="1"/>
</dbReference>
<reference evidence="17" key="1">
    <citation type="submission" date="2024-05" db="EMBL/GenBank/DDBJ databases">
        <authorList>
            <person name="Liu Z."/>
        </authorList>
    </citation>
    <scope>NUCLEOTIDE SEQUENCE</scope>
    <source>
        <strain evidence="17">BS1807G30</strain>
    </source>
</reference>
<evidence type="ECO:0000256" key="7">
    <source>
        <dbReference type="ARBA" id="ARBA00022741"/>
    </source>
</evidence>
<dbReference type="GO" id="GO:0005524">
    <property type="term" value="F:ATP binding"/>
    <property type="evidence" value="ECO:0007669"/>
    <property type="project" value="UniProtKB-UniRule"/>
</dbReference>
<dbReference type="NCBIfam" id="TIGR00877">
    <property type="entry name" value="purD"/>
    <property type="match status" value="1"/>
</dbReference>
<dbReference type="Gene3D" id="3.30.1490.20">
    <property type="entry name" value="ATP-grasp fold, A domain"/>
    <property type="match status" value="1"/>
</dbReference>
<comment type="cofactor">
    <cofactor evidence="2">
        <name>Mg(2+)</name>
        <dbReference type="ChEBI" id="CHEBI:18420"/>
    </cofactor>
</comment>
<protein>
    <recommendedName>
        <fullName evidence="4 14">Phosphoribosylamine--glycine ligase</fullName>
        <ecNumber evidence="4 14">6.3.4.13</ecNumber>
    </recommendedName>
    <alternativeName>
        <fullName evidence="14">GARS</fullName>
    </alternativeName>
    <alternativeName>
        <fullName evidence="12 14">Glycinamide ribonucleotide synthetase</fullName>
    </alternativeName>
    <alternativeName>
        <fullName evidence="13 14">Phosphoribosylglycinamide synthetase</fullName>
    </alternativeName>
</protein>
<dbReference type="PROSITE" id="PS50975">
    <property type="entry name" value="ATP_GRASP"/>
    <property type="match status" value="1"/>
</dbReference>
<comment type="catalytic activity">
    <reaction evidence="14">
        <text>5-phospho-beta-D-ribosylamine + glycine + ATP = N(1)-(5-phospho-beta-D-ribosyl)glycinamide + ADP + phosphate + H(+)</text>
        <dbReference type="Rhea" id="RHEA:17453"/>
        <dbReference type="ChEBI" id="CHEBI:15378"/>
        <dbReference type="ChEBI" id="CHEBI:30616"/>
        <dbReference type="ChEBI" id="CHEBI:43474"/>
        <dbReference type="ChEBI" id="CHEBI:57305"/>
        <dbReference type="ChEBI" id="CHEBI:58681"/>
        <dbReference type="ChEBI" id="CHEBI:143788"/>
        <dbReference type="ChEBI" id="CHEBI:456216"/>
        <dbReference type="EC" id="6.3.4.13"/>
    </reaction>
</comment>
<feature type="domain" description="ATP-grasp" evidence="16">
    <location>
        <begin position="107"/>
        <end position="313"/>
    </location>
</feature>
<evidence type="ECO:0000256" key="10">
    <source>
        <dbReference type="ARBA" id="ARBA00023211"/>
    </source>
</evidence>
<dbReference type="GO" id="GO:0009113">
    <property type="term" value="P:purine nucleobase biosynthetic process"/>
    <property type="evidence" value="ECO:0007669"/>
    <property type="project" value="InterPro"/>
</dbReference>
<evidence type="ECO:0000256" key="8">
    <source>
        <dbReference type="ARBA" id="ARBA00022755"/>
    </source>
</evidence>
<dbReference type="AlphaFoldDB" id="A0AAU7FL49"/>
<dbReference type="PANTHER" id="PTHR43472">
    <property type="entry name" value="PHOSPHORIBOSYLAMINE--GLYCINE LIGASE"/>
    <property type="match status" value="1"/>
</dbReference>
<name>A0AAU7FL49_9BACI</name>
<dbReference type="InterPro" id="IPR020559">
    <property type="entry name" value="PRibGlycinamide_synth_CS"/>
</dbReference>
<evidence type="ECO:0000256" key="2">
    <source>
        <dbReference type="ARBA" id="ARBA00001946"/>
    </source>
</evidence>
<dbReference type="FunFam" id="3.90.600.10:FF:000001">
    <property type="entry name" value="Trifunctional purine biosynthetic protein adenosine-3"/>
    <property type="match status" value="1"/>
</dbReference>
<dbReference type="FunFam" id="3.40.50.20:FF:000006">
    <property type="entry name" value="Phosphoribosylamine--glycine ligase, chloroplastic"/>
    <property type="match status" value="1"/>
</dbReference>
<keyword evidence="6" id="KW-0479">Metal-binding</keyword>
<comment type="pathway">
    <text evidence="3 14">Purine metabolism; IMP biosynthesis via de novo pathway; N(1)-(5-phospho-D-ribosyl)glycinamide from 5-phospho-alpha-D-ribose 1-diphosphate: step 2/2.</text>
</comment>
<keyword evidence="5 14" id="KW-0436">Ligase</keyword>
<organism evidence="17">
    <name type="scientific">Bacillus sp. BS1807G30</name>
    <dbReference type="NCBI Taxonomy" id="3153756"/>
    <lineage>
        <taxon>Bacteria</taxon>
        <taxon>Bacillati</taxon>
        <taxon>Bacillota</taxon>
        <taxon>Bacilli</taxon>
        <taxon>Bacillales</taxon>
        <taxon>Bacillaceae</taxon>
        <taxon>Bacillus</taxon>
    </lineage>
</organism>
<keyword evidence="10" id="KW-0464">Manganese</keyword>
<dbReference type="PANTHER" id="PTHR43472:SF1">
    <property type="entry name" value="PHOSPHORIBOSYLAMINE--GLYCINE LIGASE, CHLOROPLASTIC"/>
    <property type="match status" value="1"/>
</dbReference>
<accession>A0AAU7FL49</accession>
<keyword evidence="8 14" id="KW-0658">Purine biosynthesis</keyword>
<dbReference type="SUPFAM" id="SSF56059">
    <property type="entry name" value="Glutathione synthetase ATP-binding domain-like"/>
    <property type="match status" value="1"/>
</dbReference>
<dbReference type="Gene3D" id="3.30.470.20">
    <property type="entry name" value="ATP-grasp fold, B domain"/>
    <property type="match status" value="1"/>
</dbReference>
<evidence type="ECO:0000256" key="11">
    <source>
        <dbReference type="ARBA" id="ARBA00038345"/>
    </source>
</evidence>
<keyword evidence="9 15" id="KW-0067">ATP-binding</keyword>
<comment type="similarity">
    <text evidence="11 14">Belongs to the GARS family.</text>
</comment>
<evidence type="ECO:0000256" key="3">
    <source>
        <dbReference type="ARBA" id="ARBA00005174"/>
    </source>
</evidence>
<dbReference type="PROSITE" id="PS00184">
    <property type="entry name" value="GARS"/>
    <property type="match status" value="1"/>
</dbReference>
<dbReference type="HAMAP" id="MF_00138">
    <property type="entry name" value="GARS"/>
    <property type="match status" value="1"/>
</dbReference>
<dbReference type="SMART" id="SM01210">
    <property type="entry name" value="GARS_C"/>
    <property type="match status" value="1"/>
</dbReference>
<dbReference type="InterPro" id="IPR011761">
    <property type="entry name" value="ATP-grasp"/>
</dbReference>
<dbReference type="GO" id="GO:0006189">
    <property type="term" value="P:'de novo' IMP biosynthetic process"/>
    <property type="evidence" value="ECO:0007669"/>
    <property type="project" value="UniProtKB-UniRule"/>
</dbReference>
<evidence type="ECO:0000256" key="6">
    <source>
        <dbReference type="ARBA" id="ARBA00022723"/>
    </source>
</evidence>
<evidence type="ECO:0000256" key="5">
    <source>
        <dbReference type="ARBA" id="ARBA00022598"/>
    </source>
</evidence>
<dbReference type="InterPro" id="IPR037123">
    <property type="entry name" value="PRibGlycinamide_synth_C_sf"/>
</dbReference>
<evidence type="ECO:0000256" key="12">
    <source>
        <dbReference type="ARBA" id="ARBA00042242"/>
    </source>
</evidence>
<dbReference type="Pfam" id="PF02844">
    <property type="entry name" value="GARS_N"/>
    <property type="match status" value="1"/>
</dbReference>
<evidence type="ECO:0000256" key="15">
    <source>
        <dbReference type="PROSITE-ProRule" id="PRU00409"/>
    </source>
</evidence>
<evidence type="ECO:0000256" key="13">
    <source>
        <dbReference type="ARBA" id="ARBA00042864"/>
    </source>
</evidence>
<dbReference type="InterPro" id="IPR013815">
    <property type="entry name" value="ATP_grasp_subdomain_1"/>
</dbReference>
<dbReference type="SUPFAM" id="SSF51246">
    <property type="entry name" value="Rudiment single hybrid motif"/>
    <property type="match status" value="1"/>
</dbReference>
<dbReference type="Pfam" id="PF01071">
    <property type="entry name" value="GARS_A"/>
    <property type="match status" value="1"/>
</dbReference>
<dbReference type="EMBL" id="CP157353">
    <property type="protein sequence ID" value="XBM04795.1"/>
    <property type="molecule type" value="Genomic_DNA"/>
</dbReference>
<evidence type="ECO:0000256" key="4">
    <source>
        <dbReference type="ARBA" id="ARBA00013255"/>
    </source>
</evidence>
<sequence>MNVLIIGRGGREHTIAWKVNQSELVSQVFVAPGNDGMTDVAKLVPIDEGDHEALIRFAKDNNIGLTIVGPEVPLIAGVVDAFEEAGLKVFGPNAKAAVIEGSKEFAKDLMKNYDIPTAAYATFTSFEEAKAYVEEKGAPIVIKADGLAAGKGVTVAMTLEEAINCLHDFLEDEKFGDASASVVIEEFLTGEEFSLMAFVNGEKVYPMVIAQDHKRAFEDDKGPNTGGMGAYSPVPQISDEVVQKAVEDVVKPAARAMVQEERSFTGILYAGLMLTPEGSKVIEFNARFGDPETQVVLPRLESDLVQVFLDILDGKDVDLQWKDTAAVSVVLASEGYPEDYAKGMPIGALQTTVSNVVTFHAGTKKENDQFVTNGGRVANVTAFDDTFEAARSRVYEAVEEIIQPGLFYRRDIGARALKAAGKTKH</sequence>
<dbReference type="RefSeq" id="WP_348936530.1">
    <property type="nucleotide sequence ID" value="NZ_CP157353.1"/>
</dbReference>
<dbReference type="FunFam" id="3.30.470.20:FF:000018">
    <property type="entry name" value="Trifunctional purine biosynthetic protein adenosine-3"/>
    <property type="match status" value="1"/>
</dbReference>
<dbReference type="InterPro" id="IPR000115">
    <property type="entry name" value="PRibGlycinamide_synth"/>
</dbReference>
<evidence type="ECO:0000256" key="9">
    <source>
        <dbReference type="ARBA" id="ARBA00022840"/>
    </source>
</evidence>
<dbReference type="Pfam" id="PF02843">
    <property type="entry name" value="GARS_C"/>
    <property type="match status" value="1"/>
</dbReference>
<dbReference type="EC" id="6.3.4.13" evidence="4 14"/>
<dbReference type="SUPFAM" id="SSF52440">
    <property type="entry name" value="PreATP-grasp domain"/>
    <property type="match status" value="1"/>
</dbReference>
<dbReference type="InterPro" id="IPR016185">
    <property type="entry name" value="PreATP-grasp_dom_sf"/>
</dbReference>
<dbReference type="InterPro" id="IPR020560">
    <property type="entry name" value="PRibGlycinamide_synth_C-dom"/>
</dbReference>
<evidence type="ECO:0000256" key="1">
    <source>
        <dbReference type="ARBA" id="ARBA00001936"/>
    </source>
</evidence>
<dbReference type="FunFam" id="3.30.1490.20:FF:000006">
    <property type="entry name" value="phosphoribosylamine--glycine ligase, chloroplastic-like"/>
    <property type="match status" value="1"/>
</dbReference>
<dbReference type="SMART" id="SM01209">
    <property type="entry name" value="GARS_A"/>
    <property type="match status" value="1"/>
</dbReference>
<dbReference type="InterPro" id="IPR020562">
    <property type="entry name" value="PRibGlycinamide_synth_N"/>
</dbReference>
<dbReference type="GO" id="GO:0004637">
    <property type="term" value="F:phosphoribosylamine-glycine ligase activity"/>
    <property type="evidence" value="ECO:0007669"/>
    <property type="project" value="UniProtKB-UniRule"/>
</dbReference>
<keyword evidence="7 15" id="KW-0547">Nucleotide-binding</keyword>